<evidence type="ECO:0000256" key="1">
    <source>
        <dbReference type="SAM" id="Phobius"/>
    </source>
</evidence>
<feature type="chain" id="PRO_5010885254" description="Secreted protein" evidence="2">
    <location>
        <begin position="23"/>
        <end position="107"/>
    </location>
</feature>
<dbReference type="VEuPathDB" id="TriTrypDB:TM35_001191010"/>
<keyword evidence="4" id="KW-1185">Reference proteome</keyword>
<dbReference type="AlphaFoldDB" id="A0A1X0NDT1"/>
<evidence type="ECO:0008006" key="5">
    <source>
        <dbReference type="Google" id="ProtNLM"/>
    </source>
</evidence>
<keyword evidence="2" id="KW-0732">Signal</keyword>
<accession>A0A1X0NDT1</accession>
<dbReference type="Proteomes" id="UP000192257">
    <property type="component" value="Unassembled WGS sequence"/>
</dbReference>
<gene>
    <name evidence="3" type="ORF">TM35_001191010</name>
</gene>
<evidence type="ECO:0000256" key="2">
    <source>
        <dbReference type="SAM" id="SignalP"/>
    </source>
</evidence>
<dbReference type="RefSeq" id="XP_028876921.1">
    <property type="nucleotide sequence ID" value="XM_029031784.1"/>
</dbReference>
<reference evidence="3 4" key="1">
    <citation type="submission" date="2017-03" db="EMBL/GenBank/DDBJ databases">
        <title>An alternative strategy for trypanosome survival in the mammalian bloodstream revealed through genome and transcriptome analysis of the ubiquitous bovine parasite Trypanosoma (Megatrypanum) theileri.</title>
        <authorList>
            <person name="Kelly S."/>
            <person name="Ivens A."/>
            <person name="Mott A."/>
            <person name="O'Neill E."/>
            <person name="Emms D."/>
            <person name="Macleod O."/>
            <person name="Voorheis P."/>
            <person name="Matthews J."/>
            <person name="Matthews K."/>
            <person name="Carrington M."/>
        </authorList>
    </citation>
    <scope>NUCLEOTIDE SEQUENCE [LARGE SCALE GENOMIC DNA]</scope>
    <source>
        <strain evidence="3">Edinburgh</strain>
    </source>
</reference>
<keyword evidence="1" id="KW-1133">Transmembrane helix</keyword>
<feature type="transmembrane region" description="Helical" evidence="1">
    <location>
        <begin position="12"/>
        <end position="32"/>
    </location>
</feature>
<protein>
    <recommendedName>
        <fullName evidence="5">Secreted protein</fullName>
    </recommendedName>
</protein>
<dbReference type="GeneID" id="39991564"/>
<name>A0A1X0NDT1_9TRYP</name>
<keyword evidence="1" id="KW-0472">Membrane</keyword>
<proteinExistence type="predicted"/>
<dbReference type="EMBL" id="NBCO01000119">
    <property type="protein sequence ID" value="ORC81350.1"/>
    <property type="molecule type" value="Genomic_DNA"/>
</dbReference>
<keyword evidence="1" id="KW-0812">Transmembrane</keyword>
<evidence type="ECO:0000313" key="3">
    <source>
        <dbReference type="EMBL" id="ORC81350.1"/>
    </source>
</evidence>
<comment type="caution">
    <text evidence="3">The sequence shown here is derived from an EMBL/GenBank/DDBJ whole genome shotgun (WGS) entry which is preliminary data.</text>
</comment>
<evidence type="ECO:0000313" key="4">
    <source>
        <dbReference type="Proteomes" id="UP000192257"/>
    </source>
</evidence>
<organism evidence="3 4">
    <name type="scientific">Trypanosoma theileri</name>
    <dbReference type="NCBI Taxonomy" id="67003"/>
    <lineage>
        <taxon>Eukaryota</taxon>
        <taxon>Discoba</taxon>
        <taxon>Euglenozoa</taxon>
        <taxon>Kinetoplastea</taxon>
        <taxon>Metakinetoplastina</taxon>
        <taxon>Trypanosomatida</taxon>
        <taxon>Trypanosomatidae</taxon>
        <taxon>Trypanosoma</taxon>
    </lineage>
</organism>
<feature type="signal peptide" evidence="2">
    <location>
        <begin position="1"/>
        <end position="22"/>
    </location>
</feature>
<sequence>MFQVGSLLKNQFLFIFLFNTCALRNGIPLVAFGHRNVKPMLIIPYYFEGSHGTPNSLLESFWVHKLQTSYSTGISRVVLGQNDIQEGPGACISVPSAAVSFTYFTLV</sequence>